<gene>
    <name evidence="2 3" type="primary">LOC113847108</name>
</gene>
<evidence type="ECO:0000313" key="1">
    <source>
        <dbReference type="Proteomes" id="UP000694853"/>
    </source>
</evidence>
<evidence type="ECO:0000313" key="2">
    <source>
        <dbReference type="RefSeq" id="XP_027331783.1"/>
    </source>
</evidence>
<dbReference type="GeneID" id="113847108"/>
<reference evidence="1" key="1">
    <citation type="journal article" date="2019" name="Toxins">
        <title>Detection of Abrin-Like and Prepropulchellin-Like Toxin Genes and Transcripts Using Whole Genome Sequencing and Full-Length Transcript Sequencing of Abrus precatorius.</title>
        <authorList>
            <person name="Hovde B.T."/>
            <person name="Daligault H.E."/>
            <person name="Hanschen E.R."/>
            <person name="Kunde Y.A."/>
            <person name="Johnson M.B."/>
            <person name="Starkenburg S.R."/>
            <person name="Johnson S.L."/>
        </authorList>
    </citation>
    <scope>NUCLEOTIDE SEQUENCE [LARGE SCALE GENOMIC DNA]</scope>
</reference>
<dbReference type="RefSeq" id="XP_027331783.1">
    <property type="nucleotide sequence ID" value="XM_027475982.1"/>
</dbReference>
<dbReference type="KEGG" id="aprc:113847108"/>
<sequence length="114" mass="13180">MARFVLSPRVLMIYMHLFSTEVKGIQATILNLPYKVSGLCHRFNQEREGRREGGEARLQMNVLLERAIFCFSKMVLWNECTGDQMCLGIYANGNLSVLLQNHNGRVHVKHDTKW</sequence>
<name>A0A8B8JM79_ABRPR</name>
<dbReference type="AlphaFoldDB" id="A0A8B8JM79"/>
<protein>
    <submittedName>
        <fullName evidence="2 3">Uncharacterized protein LOC113847108 isoform X1</fullName>
    </submittedName>
</protein>
<reference evidence="2 3" key="2">
    <citation type="submission" date="2025-04" db="UniProtKB">
        <authorList>
            <consortium name="RefSeq"/>
        </authorList>
    </citation>
    <scope>IDENTIFICATION</scope>
    <source>
        <tissue evidence="2 3">Young leaves</tissue>
    </source>
</reference>
<accession>A0A8B8JM79</accession>
<organism evidence="1 2">
    <name type="scientific">Abrus precatorius</name>
    <name type="common">Indian licorice</name>
    <name type="synonym">Glycine abrus</name>
    <dbReference type="NCBI Taxonomy" id="3816"/>
    <lineage>
        <taxon>Eukaryota</taxon>
        <taxon>Viridiplantae</taxon>
        <taxon>Streptophyta</taxon>
        <taxon>Embryophyta</taxon>
        <taxon>Tracheophyta</taxon>
        <taxon>Spermatophyta</taxon>
        <taxon>Magnoliopsida</taxon>
        <taxon>eudicotyledons</taxon>
        <taxon>Gunneridae</taxon>
        <taxon>Pentapetalae</taxon>
        <taxon>rosids</taxon>
        <taxon>fabids</taxon>
        <taxon>Fabales</taxon>
        <taxon>Fabaceae</taxon>
        <taxon>Papilionoideae</taxon>
        <taxon>50 kb inversion clade</taxon>
        <taxon>NPAAA clade</taxon>
        <taxon>indigoferoid/millettioid clade</taxon>
        <taxon>Abreae</taxon>
        <taxon>Abrus</taxon>
    </lineage>
</organism>
<proteinExistence type="predicted"/>
<dbReference type="Proteomes" id="UP000694853">
    <property type="component" value="Unplaced"/>
</dbReference>
<evidence type="ECO:0000313" key="3">
    <source>
        <dbReference type="RefSeq" id="XP_027331784.1"/>
    </source>
</evidence>
<keyword evidence="1" id="KW-1185">Reference proteome</keyword>
<dbReference type="RefSeq" id="XP_027331784.1">
    <property type="nucleotide sequence ID" value="XM_027475983.1"/>
</dbReference>